<name>R0K8M2_EXST2</name>
<organism evidence="2 3">
    <name type="scientific">Exserohilum turcicum (strain 28A)</name>
    <name type="common">Northern leaf blight fungus</name>
    <name type="synonym">Setosphaeria turcica</name>
    <dbReference type="NCBI Taxonomy" id="671987"/>
    <lineage>
        <taxon>Eukaryota</taxon>
        <taxon>Fungi</taxon>
        <taxon>Dikarya</taxon>
        <taxon>Ascomycota</taxon>
        <taxon>Pezizomycotina</taxon>
        <taxon>Dothideomycetes</taxon>
        <taxon>Pleosporomycetidae</taxon>
        <taxon>Pleosporales</taxon>
        <taxon>Pleosporineae</taxon>
        <taxon>Pleosporaceae</taxon>
        <taxon>Exserohilum</taxon>
    </lineage>
</organism>
<feature type="compositionally biased region" description="Basic residues" evidence="1">
    <location>
        <begin position="30"/>
        <end position="42"/>
    </location>
</feature>
<reference evidence="2 3" key="2">
    <citation type="journal article" date="2013" name="PLoS Genet.">
        <title>Comparative genome structure, secondary metabolite, and effector coding capacity across Cochliobolus pathogens.</title>
        <authorList>
            <person name="Condon B.J."/>
            <person name="Leng Y."/>
            <person name="Wu D."/>
            <person name="Bushley K.E."/>
            <person name="Ohm R.A."/>
            <person name="Otillar R."/>
            <person name="Martin J."/>
            <person name="Schackwitz W."/>
            <person name="Grimwood J."/>
            <person name="MohdZainudin N."/>
            <person name="Xue C."/>
            <person name="Wang R."/>
            <person name="Manning V.A."/>
            <person name="Dhillon B."/>
            <person name="Tu Z.J."/>
            <person name="Steffenson B.J."/>
            <person name="Salamov A."/>
            <person name="Sun H."/>
            <person name="Lowry S."/>
            <person name="LaButti K."/>
            <person name="Han J."/>
            <person name="Copeland A."/>
            <person name="Lindquist E."/>
            <person name="Barry K."/>
            <person name="Schmutz J."/>
            <person name="Baker S.E."/>
            <person name="Ciuffetti L.M."/>
            <person name="Grigoriev I.V."/>
            <person name="Zhong S."/>
            <person name="Turgeon B.G."/>
        </authorList>
    </citation>
    <scope>NUCLEOTIDE SEQUENCE [LARGE SCALE GENOMIC DNA]</scope>
    <source>
        <strain evidence="3">28A</strain>
    </source>
</reference>
<dbReference type="HOGENOM" id="CLU_1378895_0_0_1"/>
<gene>
    <name evidence="2" type="ORF">SETTUDRAFT_40064</name>
</gene>
<dbReference type="GeneID" id="19404574"/>
<dbReference type="Proteomes" id="UP000016935">
    <property type="component" value="Unassembled WGS sequence"/>
</dbReference>
<feature type="region of interest" description="Disordered" evidence="1">
    <location>
        <begin position="30"/>
        <end position="67"/>
    </location>
</feature>
<protein>
    <submittedName>
        <fullName evidence="2">Uncharacterized protein</fullName>
    </submittedName>
</protein>
<reference evidence="2 3" key="1">
    <citation type="journal article" date="2012" name="PLoS Pathog.">
        <title>Diverse lifestyles and strategies of plant pathogenesis encoded in the genomes of eighteen Dothideomycetes fungi.</title>
        <authorList>
            <person name="Ohm R.A."/>
            <person name="Feau N."/>
            <person name="Henrissat B."/>
            <person name="Schoch C.L."/>
            <person name="Horwitz B.A."/>
            <person name="Barry K.W."/>
            <person name="Condon B.J."/>
            <person name="Copeland A.C."/>
            <person name="Dhillon B."/>
            <person name="Glaser F."/>
            <person name="Hesse C.N."/>
            <person name="Kosti I."/>
            <person name="LaButti K."/>
            <person name="Lindquist E.A."/>
            <person name="Lucas S."/>
            <person name="Salamov A.A."/>
            <person name="Bradshaw R.E."/>
            <person name="Ciuffetti L."/>
            <person name="Hamelin R.C."/>
            <person name="Kema G.H.J."/>
            <person name="Lawrence C."/>
            <person name="Scott J.A."/>
            <person name="Spatafora J.W."/>
            <person name="Turgeon B.G."/>
            <person name="de Wit P.J.G.M."/>
            <person name="Zhong S."/>
            <person name="Goodwin S.B."/>
            <person name="Grigoriev I.V."/>
        </authorList>
    </citation>
    <scope>NUCLEOTIDE SEQUENCE [LARGE SCALE GENOMIC DNA]</scope>
    <source>
        <strain evidence="3">28A</strain>
    </source>
</reference>
<proteinExistence type="predicted"/>
<dbReference type="EMBL" id="KB908637">
    <property type="protein sequence ID" value="EOA85809.1"/>
    <property type="molecule type" value="Genomic_DNA"/>
</dbReference>
<evidence type="ECO:0000313" key="3">
    <source>
        <dbReference type="Proteomes" id="UP000016935"/>
    </source>
</evidence>
<accession>R0K8M2</accession>
<evidence type="ECO:0000313" key="2">
    <source>
        <dbReference type="EMBL" id="EOA85809.1"/>
    </source>
</evidence>
<keyword evidence="3" id="KW-1185">Reference proteome</keyword>
<dbReference type="AlphaFoldDB" id="R0K8M2"/>
<sequence>MAGVEVAGAKGALAGGRGCALPSPYLAHTHTRARTHARRTHTPTRPYCTRRPGADSRRRARAGPGSSQWVLPGISAPGPVAVDVDDDDDVARGFRLDSTMAVCTMCCVHSFTQPTCRRPHQDDQDLTTTITTITITTITTTTTTIIITIIATAHTTTPTTTPTTPTTTTTITANDTHDVFGTTTYMARRQHLASPRAR</sequence>
<dbReference type="RefSeq" id="XP_008026549.1">
    <property type="nucleotide sequence ID" value="XM_008028358.1"/>
</dbReference>
<evidence type="ECO:0000256" key="1">
    <source>
        <dbReference type="SAM" id="MobiDB-lite"/>
    </source>
</evidence>